<feature type="domain" description="C2CD3 N-terminal C2" evidence="2">
    <location>
        <begin position="34"/>
        <end position="150"/>
    </location>
</feature>
<sequence>MTAGLERRAGERKGQLSGFSPGHCQYNRVDGGGQSSPRSLRPVMRWWERRAAGPCSDPGDTAHTEQRELRTTVRYPVHCGPRQLASYLTDMGALVFEVLTQLDHLPIGRAQISNISHLSPTHPLSGFFPVVSPTSERLGELQVSVALEPLHDDSSSVLHSNISQDIRHQPKVEPVKPLRLSADHRDSGSSRVSTPGAETTYTSRKMQKPNGGVVEGSQSAHTSHYVPSKDKMAVIPTTEEGSSYQPNVNTEPAAKDLLKALLDQGSKLRDAMVESALRLDPRWTLMQTQYCPLYWVKDITVSKLPGQHHRASLHTLIKTCCISTNLCKVMIF</sequence>
<name>A0ABN9MC23_9NEOB</name>
<gene>
    <name evidence="3" type="ORF">RIMI_LOCUS19000885</name>
</gene>
<feature type="region of interest" description="Disordered" evidence="1">
    <location>
        <begin position="1"/>
        <end position="39"/>
    </location>
</feature>
<feature type="region of interest" description="Disordered" evidence="1">
    <location>
        <begin position="180"/>
        <end position="228"/>
    </location>
</feature>
<evidence type="ECO:0000259" key="2">
    <source>
        <dbReference type="Pfam" id="PF25339"/>
    </source>
</evidence>
<dbReference type="InterPro" id="IPR057537">
    <property type="entry name" value="C2_C2CD3_N"/>
</dbReference>
<dbReference type="EMBL" id="CAUEEQ010059493">
    <property type="protein sequence ID" value="CAJ0964231.1"/>
    <property type="molecule type" value="Genomic_DNA"/>
</dbReference>
<protein>
    <recommendedName>
        <fullName evidence="2">C2CD3 N-terminal C2 domain-containing protein</fullName>
    </recommendedName>
</protein>
<evidence type="ECO:0000313" key="4">
    <source>
        <dbReference type="Proteomes" id="UP001176940"/>
    </source>
</evidence>
<dbReference type="Proteomes" id="UP001176940">
    <property type="component" value="Unassembled WGS sequence"/>
</dbReference>
<feature type="compositionally biased region" description="Polar residues" evidence="1">
    <location>
        <begin position="189"/>
        <end position="204"/>
    </location>
</feature>
<dbReference type="PANTHER" id="PTHR21254:SF1">
    <property type="entry name" value="C2 DOMAIN-CONTAINING PROTEIN 3"/>
    <property type="match status" value="1"/>
</dbReference>
<proteinExistence type="predicted"/>
<organism evidence="3 4">
    <name type="scientific">Ranitomeya imitator</name>
    <name type="common">mimic poison frog</name>
    <dbReference type="NCBI Taxonomy" id="111125"/>
    <lineage>
        <taxon>Eukaryota</taxon>
        <taxon>Metazoa</taxon>
        <taxon>Chordata</taxon>
        <taxon>Craniata</taxon>
        <taxon>Vertebrata</taxon>
        <taxon>Euteleostomi</taxon>
        <taxon>Amphibia</taxon>
        <taxon>Batrachia</taxon>
        <taxon>Anura</taxon>
        <taxon>Neobatrachia</taxon>
        <taxon>Hyloidea</taxon>
        <taxon>Dendrobatidae</taxon>
        <taxon>Dendrobatinae</taxon>
        <taxon>Ranitomeya</taxon>
    </lineage>
</organism>
<keyword evidence="4" id="KW-1185">Reference proteome</keyword>
<dbReference type="Pfam" id="PF25339">
    <property type="entry name" value="C2_C2CD3_N"/>
    <property type="match status" value="1"/>
</dbReference>
<evidence type="ECO:0000313" key="3">
    <source>
        <dbReference type="EMBL" id="CAJ0964231.1"/>
    </source>
</evidence>
<accession>A0ABN9MC23</accession>
<feature type="compositionally biased region" description="Basic and acidic residues" evidence="1">
    <location>
        <begin position="1"/>
        <end position="14"/>
    </location>
</feature>
<evidence type="ECO:0000256" key="1">
    <source>
        <dbReference type="SAM" id="MobiDB-lite"/>
    </source>
</evidence>
<comment type="caution">
    <text evidence="3">The sequence shown here is derived from an EMBL/GenBank/DDBJ whole genome shotgun (WGS) entry which is preliminary data.</text>
</comment>
<reference evidence="3" key="1">
    <citation type="submission" date="2023-07" db="EMBL/GenBank/DDBJ databases">
        <authorList>
            <person name="Stuckert A."/>
        </authorList>
    </citation>
    <scope>NUCLEOTIDE SEQUENCE</scope>
</reference>
<dbReference type="PANTHER" id="PTHR21254">
    <property type="entry name" value="C2 DOMAIN-CONTAINING PROTEIN 3"/>
    <property type="match status" value="1"/>
</dbReference>